<keyword evidence="6" id="KW-1185">Reference proteome</keyword>
<evidence type="ECO:0000256" key="3">
    <source>
        <dbReference type="ARBA" id="ARBA00022729"/>
    </source>
</evidence>
<evidence type="ECO:0000313" key="6">
    <source>
        <dbReference type="Proteomes" id="UP001162001"/>
    </source>
</evidence>
<gene>
    <name evidence="5" type="ORF">Fadolivirus_1_1391</name>
</gene>
<proteinExistence type="predicted"/>
<feature type="domain" description="VWFA" evidence="4">
    <location>
        <begin position="6"/>
        <end position="192"/>
    </location>
</feature>
<dbReference type="Gene3D" id="3.40.50.410">
    <property type="entry name" value="von Willebrand factor, type A domain"/>
    <property type="match status" value="1"/>
</dbReference>
<evidence type="ECO:0000256" key="1">
    <source>
        <dbReference type="ARBA" id="ARBA00004613"/>
    </source>
</evidence>
<dbReference type="InterPro" id="IPR002035">
    <property type="entry name" value="VWF_A"/>
</dbReference>
<evidence type="ECO:0000259" key="4">
    <source>
        <dbReference type="PROSITE" id="PS50234"/>
    </source>
</evidence>
<dbReference type="EMBL" id="MT418680">
    <property type="protein sequence ID" value="QKF94849.1"/>
    <property type="molecule type" value="Genomic_DNA"/>
</dbReference>
<dbReference type="PROSITE" id="PS50234">
    <property type="entry name" value="VWFA"/>
    <property type="match status" value="1"/>
</dbReference>
<dbReference type="PANTHER" id="PTHR47824">
    <property type="entry name" value="UBIQUITIN-LIKE DOMAIN-CONTAINING PROTEIN"/>
    <property type="match status" value="1"/>
</dbReference>
<sequence>MSIINDVVISFDTTGSMQRCIAAVRKNVEEIVTKLFQEVPDIRIGIVGMGDYCDGPNLMKFTDLCNDVPKLIDFIKTVPNTGGGDAPEAYEYVLREVQKFAWRPEASKILVMIGDANPHPVNENPHKIDWKEECHKLKNMNVRIYSVQAFTSEDRSAYDFYDDIGTITGGDHLFLYNFEDMPKMMIDICHGITDLSKYKM</sequence>
<evidence type="ECO:0000313" key="5">
    <source>
        <dbReference type="EMBL" id="QKF94849.1"/>
    </source>
</evidence>
<dbReference type="SUPFAM" id="SSF53300">
    <property type="entry name" value="vWA-like"/>
    <property type="match status" value="1"/>
</dbReference>
<dbReference type="InterPro" id="IPR036465">
    <property type="entry name" value="vWFA_dom_sf"/>
</dbReference>
<dbReference type="CDD" id="cd00198">
    <property type="entry name" value="vWFA"/>
    <property type="match status" value="1"/>
</dbReference>
<keyword evidence="3" id="KW-0732">Signal</keyword>
<reference evidence="5 6" key="1">
    <citation type="submission" date="2020-04" db="EMBL/GenBank/DDBJ databases">
        <title>Advantages and limits of metagenomic assembly and binning of a giant virus.</title>
        <authorList>
            <person name="Schulz F."/>
            <person name="Andreani J."/>
            <person name="Francis R."/>
            <person name="Boudjemaa H."/>
            <person name="Bou Khalil J.Y."/>
            <person name="Lee J."/>
            <person name="La Scola B."/>
            <person name="Woyke T."/>
        </authorList>
    </citation>
    <scope>NUCLEOTIDE SEQUENCE [LARGE SCALE GENOMIC DNA]</scope>
    <source>
        <strain evidence="5 6">FV1/VV64</strain>
    </source>
</reference>
<accession>A0A7D3UWI7</accession>
<dbReference type="PANTHER" id="PTHR47824:SF3">
    <property type="entry name" value="UBIQUITIN-LIKE DOMAIN-CONTAINING PROTEIN"/>
    <property type="match status" value="1"/>
</dbReference>
<dbReference type="InterPro" id="IPR056861">
    <property type="entry name" value="HMCN1-like_VWA"/>
</dbReference>
<evidence type="ECO:0000256" key="2">
    <source>
        <dbReference type="ARBA" id="ARBA00022525"/>
    </source>
</evidence>
<keyword evidence="2" id="KW-0964">Secreted</keyword>
<name>A0A7D3UWI7_9VIRU</name>
<protein>
    <submittedName>
        <fullName evidence="5">VWa domain-containing protein</fullName>
    </submittedName>
</protein>
<organism evidence="5 6">
    <name type="scientific">Fadolivirus FV1/VV64</name>
    <dbReference type="NCBI Taxonomy" id="3070911"/>
    <lineage>
        <taxon>Viruses</taxon>
        <taxon>Varidnaviria</taxon>
        <taxon>Bamfordvirae</taxon>
        <taxon>Nucleocytoviricota</taxon>
        <taxon>Megaviricetes</taxon>
        <taxon>Imitervirales</taxon>
        <taxon>Mimiviridae</taxon>
        <taxon>Klosneuvirinae</taxon>
        <taxon>Fadolivirus</taxon>
        <taxon>Fadolivirus algeromassiliense</taxon>
    </lineage>
</organism>
<comment type="subcellular location">
    <subcellularLocation>
        <location evidence="1">Secreted</location>
    </subcellularLocation>
</comment>
<dbReference type="Proteomes" id="UP001162001">
    <property type="component" value="Segment"/>
</dbReference>
<dbReference type="Pfam" id="PF25106">
    <property type="entry name" value="VWA_4"/>
    <property type="match status" value="1"/>
</dbReference>